<name>A0ACC0G9U1_9ERIC</name>
<proteinExistence type="predicted"/>
<dbReference type="Proteomes" id="UP001060215">
    <property type="component" value="Chromosome 10"/>
</dbReference>
<sequence length="209" mass="24089">MKESTNNSLEKDRTVSLLVEMGYEAKKVLIAINRCGLSRYPITKLSDFIYAVQIAMEVDFLNFLLKTLNSLHIERLGYESDNEEWKGKRQRAYEKKPIDQEDDTVCYFPNPMIGFGVPSEPWCVVRRTLPKAIKGNLIHIENVQDLDAHMIAQWVESFGGFDLVISGRPCNNLAGGNRVSRDRLKGKQSTLFFDYFYILDLVKSMMNRH</sequence>
<reference evidence="1 2" key="1">
    <citation type="journal article" date="2022" name="Plant J.">
        <title>Chromosome-level genome of Camellia lanceoleosa provides a valuable resource for understanding genome evolution and self-incompatibility.</title>
        <authorList>
            <person name="Gong W."/>
            <person name="Xiao S."/>
            <person name="Wang L."/>
            <person name="Liao Z."/>
            <person name="Chang Y."/>
            <person name="Mo W."/>
            <person name="Hu G."/>
            <person name="Li W."/>
            <person name="Zhao G."/>
            <person name="Zhu H."/>
            <person name="Hu X."/>
            <person name="Ji K."/>
            <person name="Xiang X."/>
            <person name="Song Q."/>
            <person name="Yuan D."/>
            <person name="Jin S."/>
            <person name="Zhang L."/>
        </authorList>
    </citation>
    <scope>NUCLEOTIDE SEQUENCE [LARGE SCALE GENOMIC DNA]</scope>
    <source>
        <strain evidence="1">SQ_2022a</strain>
    </source>
</reference>
<evidence type="ECO:0000313" key="2">
    <source>
        <dbReference type="Proteomes" id="UP001060215"/>
    </source>
</evidence>
<protein>
    <submittedName>
        <fullName evidence="1">DNA (Cytosine-5)-methyltransferase DRM1A</fullName>
    </submittedName>
</protein>
<gene>
    <name evidence="1" type="ORF">LOK49_LG10G00585</name>
</gene>
<accession>A0ACC0G9U1</accession>
<dbReference type="EMBL" id="CM045767">
    <property type="protein sequence ID" value="KAI7997368.1"/>
    <property type="molecule type" value="Genomic_DNA"/>
</dbReference>
<keyword evidence="2" id="KW-1185">Reference proteome</keyword>
<evidence type="ECO:0000313" key="1">
    <source>
        <dbReference type="EMBL" id="KAI7997368.1"/>
    </source>
</evidence>
<comment type="caution">
    <text evidence="1">The sequence shown here is derived from an EMBL/GenBank/DDBJ whole genome shotgun (WGS) entry which is preliminary data.</text>
</comment>
<organism evidence="1 2">
    <name type="scientific">Camellia lanceoleosa</name>
    <dbReference type="NCBI Taxonomy" id="1840588"/>
    <lineage>
        <taxon>Eukaryota</taxon>
        <taxon>Viridiplantae</taxon>
        <taxon>Streptophyta</taxon>
        <taxon>Embryophyta</taxon>
        <taxon>Tracheophyta</taxon>
        <taxon>Spermatophyta</taxon>
        <taxon>Magnoliopsida</taxon>
        <taxon>eudicotyledons</taxon>
        <taxon>Gunneridae</taxon>
        <taxon>Pentapetalae</taxon>
        <taxon>asterids</taxon>
        <taxon>Ericales</taxon>
        <taxon>Theaceae</taxon>
        <taxon>Camellia</taxon>
    </lineage>
</organism>